<dbReference type="EMBL" id="JAFEMO010000340">
    <property type="protein sequence ID" value="KAH7519119.1"/>
    <property type="molecule type" value="Genomic_DNA"/>
</dbReference>
<protein>
    <submittedName>
        <fullName evidence="4">Uncharacterized protein</fullName>
    </submittedName>
</protein>
<proteinExistence type="predicted"/>
<sequence>MADPFLSPFAEKFVDCVYNAGSRQLGYLLHYDYNIRKLRRRAQDLATKRERLQGKIDDAQTRGDIIFDDVKQWIADVDSITLEVETFLDNENRANKKCLKGWCINFSSCYRFSKEAQKKMEEISLLLAKVGEFETVSHPDPTPRSLSLAKGSSDAYESRKSLKKQKSLSNE</sequence>
<gene>
    <name evidence="4" type="ORF">JRO89_XSUnG0132600</name>
</gene>
<reference evidence="4 5" key="1">
    <citation type="submission" date="2021-02" db="EMBL/GenBank/DDBJ databases">
        <title>Plant Genome Project.</title>
        <authorList>
            <person name="Zhang R.-G."/>
        </authorList>
    </citation>
    <scope>NUCLEOTIDE SEQUENCE [LARGE SCALE GENOMIC DNA]</scope>
    <source>
        <tissue evidence="4">Leaves</tissue>
    </source>
</reference>
<comment type="caution">
    <text evidence="4">The sequence shown here is derived from an EMBL/GenBank/DDBJ whole genome shotgun (WGS) entry which is preliminary data.</text>
</comment>
<keyword evidence="5" id="KW-1185">Reference proteome</keyword>
<dbReference type="PANTHER" id="PTHR33463:SF136">
    <property type="entry name" value="NB-ARC DOMAIN-CONTAINING PROTEIN"/>
    <property type="match status" value="1"/>
</dbReference>
<dbReference type="Proteomes" id="UP000827721">
    <property type="component" value="Unassembled WGS sequence"/>
</dbReference>
<evidence type="ECO:0000256" key="2">
    <source>
        <dbReference type="SAM" id="Coils"/>
    </source>
</evidence>
<keyword evidence="2" id="KW-0175">Coiled coil</keyword>
<feature type="coiled-coil region" evidence="2">
    <location>
        <begin position="35"/>
        <end position="62"/>
    </location>
</feature>
<keyword evidence="1" id="KW-0611">Plant defense</keyword>
<accession>A0ABQ8GZD8</accession>
<dbReference type="InterPro" id="IPR050905">
    <property type="entry name" value="Plant_NBS-LRR"/>
</dbReference>
<name>A0ABQ8GZD8_9ROSI</name>
<dbReference type="PANTHER" id="PTHR33463">
    <property type="entry name" value="NB-ARC DOMAIN-CONTAINING PROTEIN-RELATED"/>
    <property type="match status" value="1"/>
</dbReference>
<feature type="region of interest" description="Disordered" evidence="3">
    <location>
        <begin position="135"/>
        <end position="171"/>
    </location>
</feature>
<evidence type="ECO:0000256" key="3">
    <source>
        <dbReference type="SAM" id="MobiDB-lite"/>
    </source>
</evidence>
<feature type="compositionally biased region" description="Basic residues" evidence="3">
    <location>
        <begin position="161"/>
        <end position="171"/>
    </location>
</feature>
<evidence type="ECO:0000256" key="1">
    <source>
        <dbReference type="ARBA" id="ARBA00022821"/>
    </source>
</evidence>
<evidence type="ECO:0000313" key="5">
    <source>
        <dbReference type="Proteomes" id="UP000827721"/>
    </source>
</evidence>
<evidence type="ECO:0000313" key="4">
    <source>
        <dbReference type="EMBL" id="KAH7519119.1"/>
    </source>
</evidence>
<organism evidence="4 5">
    <name type="scientific">Xanthoceras sorbifolium</name>
    <dbReference type="NCBI Taxonomy" id="99658"/>
    <lineage>
        <taxon>Eukaryota</taxon>
        <taxon>Viridiplantae</taxon>
        <taxon>Streptophyta</taxon>
        <taxon>Embryophyta</taxon>
        <taxon>Tracheophyta</taxon>
        <taxon>Spermatophyta</taxon>
        <taxon>Magnoliopsida</taxon>
        <taxon>eudicotyledons</taxon>
        <taxon>Gunneridae</taxon>
        <taxon>Pentapetalae</taxon>
        <taxon>rosids</taxon>
        <taxon>malvids</taxon>
        <taxon>Sapindales</taxon>
        <taxon>Sapindaceae</taxon>
        <taxon>Xanthoceroideae</taxon>
        <taxon>Xanthoceras</taxon>
    </lineage>
</organism>